<evidence type="ECO:0000256" key="1">
    <source>
        <dbReference type="ARBA" id="ARBA00022598"/>
    </source>
</evidence>
<dbReference type="Proteomes" id="UP000887540">
    <property type="component" value="Unplaced"/>
</dbReference>
<evidence type="ECO:0000256" key="2">
    <source>
        <dbReference type="ARBA" id="ARBA00022741"/>
    </source>
</evidence>
<dbReference type="InterPro" id="IPR036928">
    <property type="entry name" value="AS_sf"/>
</dbReference>
<dbReference type="Gene3D" id="3.90.1300.10">
    <property type="entry name" value="Amidase signature (AS) domain"/>
    <property type="match status" value="1"/>
</dbReference>
<keyword evidence="1 5" id="KW-0436">Ligase</keyword>
<evidence type="ECO:0000313" key="8">
    <source>
        <dbReference type="WBParaSite" id="ACRNAN_Path_1157.g4460.t1"/>
    </source>
</evidence>
<dbReference type="PANTHER" id="PTHR11895">
    <property type="entry name" value="TRANSAMIDASE"/>
    <property type="match status" value="1"/>
</dbReference>
<dbReference type="HAMAP" id="MF_00120">
    <property type="entry name" value="GatA"/>
    <property type="match status" value="1"/>
</dbReference>
<keyword evidence="3 5" id="KW-0067">ATP-binding</keyword>
<dbReference type="GO" id="GO:0005524">
    <property type="term" value="F:ATP binding"/>
    <property type="evidence" value="ECO:0007669"/>
    <property type="project" value="UniProtKB-KW"/>
</dbReference>
<feature type="active site" description="Charge relay system" evidence="5">
    <location>
        <position position="49"/>
    </location>
</feature>
<keyword evidence="5" id="KW-0496">Mitochondrion</keyword>
<dbReference type="SUPFAM" id="SSF75304">
    <property type="entry name" value="Amidase signature (AS) enzymes"/>
    <property type="match status" value="1"/>
</dbReference>
<comment type="similarity">
    <text evidence="5">Belongs to the amidase family. GatA subfamily.</text>
</comment>
<sequence>MASAVRKAIKRAQSARIYNALITETFDLAEKQAENAVKNGLKPFNVVVKDCFAIEGVRMTCASRMLENYQCPYTATTIKKLLANGGCMIGKANMDEFAMGTTSTNSYFGPVKNALSDVEKLETDWLAAGGSSGGCAVAVKLGFADIALGSDTGGSTRNPAAFHGIFGFKPSYGVLSRHGLVALANSFDCPSIFARTAQDCKLYYDMMKGRDVMDSTSMEPGTSDERDLRTLTIGIPREYHNEYLSEDSIRAWRAAAAALKNYGCTLKKVSLPHTAYSIICYHILAESDIASSMARYDGIEFGHRKPSEVDSFNEVISDSRTDSLLYTVRRRIFAGNFYNIKENKGKYFRQAAKVRRLIKEDFDRVFKEQGVDALLTPVTSHSALLNSEIQMDHFRTRQRYDDYFTQPVNMGGLPAISVPFSNCSKGRPIGLQIICDYLNDDLCLRLSDLLYNLK</sequence>
<dbReference type="GO" id="GO:0032543">
    <property type="term" value="P:mitochondrial translation"/>
    <property type="evidence" value="ECO:0007669"/>
    <property type="project" value="UniProtKB-UniRule"/>
</dbReference>
<dbReference type="InterPro" id="IPR000120">
    <property type="entry name" value="Amidase"/>
</dbReference>
<dbReference type="InterPro" id="IPR004412">
    <property type="entry name" value="GatA"/>
</dbReference>
<evidence type="ECO:0000256" key="4">
    <source>
        <dbReference type="ARBA" id="ARBA00022917"/>
    </source>
</evidence>
<dbReference type="Pfam" id="PF01425">
    <property type="entry name" value="Amidase"/>
    <property type="match status" value="1"/>
</dbReference>
<feature type="active site" description="Acyl-ester intermediate" evidence="5">
    <location>
        <position position="155"/>
    </location>
</feature>
<dbReference type="WBParaSite" id="ACRNAN_Path_1157.g4460.t1">
    <property type="protein sequence ID" value="ACRNAN_Path_1157.g4460.t1"/>
    <property type="gene ID" value="ACRNAN_Path_1157.g4460"/>
</dbReference>
<protein>
    <recommendedName>
        <fullName evidence="5">Glutamyl-tRNA(Gln) amidotransferase subunit A, mitochondrial</fullName>
        <shortName evidence="5">Glu-AdT subunit A</shortName>
        <ecNumber evidence="5">6.3.5.7</ecNumber>
    </recommendedName>
</protein>
<comment type="subunit">
    <text evidence="5">Subunit of the heterotrimeric GatCAB amidotransferase (AdT) complex, composed of A, B and C subunits.</text>
</comment>
<dbReference type="AlphaFoldDB" id="A0A914BWF9"/>
<dbReference type="GO" id="GO:0070681">
    <property type="term" value="P:glutaminyl-tRNAGln biosynthesis via transamidation"/>
    <property type="evidence" value="ECO:0007669"/>
    <property type="project" value="UniProtKB-UniRule"/>
</dbReference>
<evidence type="ECO:0000256" key="3">
    <source>
        <dbReference type="ARBA" id="ARBA00022840"/>
    </source>
</evidence>
<comment type="catalytic activity">
    <reaction evidence="5">
        <text>L-glutamyl-tRNA(Gln) + L-glutamine + ATP + H2O = L-glutaminyl-tRNA(Gln) + L-glutamate + ADP + phosphate + H(+)</text>
        <dbReference type="Rhea" id="RHEA:17521"/>
        <dbReference type="Rhea" id="RHEA-COMP:9681"/>
        <dbReference type="Rhea" id="RHEA-COMP:9684"/>
        <dbReference type="ChEBI" id="CHEBI:15377"/>
        <dbReference type="ChEBI" id="CHEBI:15378"/>
        <dbReference type="ChEBI" id="CHEBI:29985"/>
        <dbReference type="ChEBI" id="CHEBI:30616"/>
        <dbReference type="ChEBI" id="CHEBI:43474"/>
        <dbReference type="ChEBI" id="CHEBI:58359"/>
        <dbReference type="ChEBI" id="CHEBI:78520"/>
        <dbReference type="ChEBI" id="CHEBI:78521"/>
        <dbReference type="ChEBI" id="CHEBI:456216"/>
        <dbReference type="EC" id="6.3.5.7"/>
    </reaction>
</comment>
<accession>A0A914BWF9</accession>
<name>A0A914BWF9_9BILA</name>
<feature type="domain" description="Amidase" evidence="6">
    <location>
        <begin position="4"/>
        <end position="444"/>
    </location>
</feature>
<comment type="function">
    <text evidence="5">Allows the formation of correctly charged Gln-tRNA(Gln) through the transamidation of misacylated Glu-tRNA(Gln) in the mitochondria. The reaction takes place in the presence of glutamine and ATP through an activated gamma-phospho-Glu-tRNA(Gln).</text>
</comment>
<dbReference type="GO" id="GO:0005739">
    <property type="term" value="C:mitochondrion"/>
    <property type="evidence" value="ECO:0007669"/>
    <property type="project" value="UniProtKB-SubCell"/>
</dbReference>
<organism evidence="7 8">
    <name type="scientific">Acrobeloides nanus</name>
    <dbReference type="NCBI Taxonomy" id="290746"/>
    <lineage>
        <taxon>Eukaryota</taxon>
        <taxon>Metazoa</taxon>
        <taxon>Ecdysozoa</taxon>
        <taxon>Nematoda</taxon>
        <taxon>Chromadorea</taxon>
        <taxon>Rhabditida</taxon>
        <taxon>Tylenchina</taxon>
        <taxon>Cephalobomorpha</taxon>
        <taxon>Cephaloboidea</taxon>
        <taxon>Cephalobidae</taxon>
        <taxon>Acrobeloides</taxon>
    </lineage>
</organism>
<dbReference type="GO" id="GO:0050567">
    <property type="term" value="F:glutaminyl-tRNA synthase (glutamine-hydrolyzing) activity"/>
    <property type="evidence" value="ECO:0007669"/>
    <property type="project" value="UniProtKB-UniRule"/>
</dbReference>
<keyword evidence="7" id="KW-1185">Reference proteome</keyword>
<evidence type="ECO:0000313" key="7">
    <source>
        <dbReference type="Proteomes" id="UP000887540"/>
    </source>
</evidence>
<dbReference type="PANTHER" id="PTHR11895:SF7">
    <property type="entry name" value="GLUTAMYL-TRNA(GLN) AMIDOTRANSFERASE SUBUNIT A, MITOCHONDRIAL"/>
    <property type="match status" value="1"/>
</dbReference>
<proteinExistence type="inferred from homology"/>
<feature type="active site" description="Charge relay system" evidence="5">
    <location>
        <position position="131"/>
    </location>
</feature>
<comment type="subcellular location">
    <subcellularLocation>
        <location evidence="5">Mitochondrion</location>
    </subcellularLocation>
</comment>
<evidence type="ECO:0000256" key="5">
    <source>
        <dbReference type="HAMAP-Rule" id="MF_03150"/>
    </source>
</evidence>
<dbReference type="EC" id="6.3.5.7" evidence="5"/>
<keyword evidence="4 5" id="KW-0648">Protein biosynthesis</keyword>
<reference evidence="8" key="1">
    <citation type="submission" date="2022-11" db="UniProtKB">
        <authorList>
            <consortium name="WormBaseParasite"/>
        </authorList>
    </citation>
    <scope>IDENTIFICATION</scope>
</reference>
<keyword evidence="2 5" id="KW-0547">Nucleotide-binding</keyword>
<dbReference type="InterPro" id="IPR023631">
    <property type="entry name" value="Amidase_dom"/>
</dbReference>
<evidence type="ECO:0000259" key="6">
    <source>
        <dbReference type="Pfam" id="PF01425"/>
    </source>
</evidence>
<dbReference type="GO" id="GO:0030956">
    <property type="term" value="C:glutamyl-tRNA(Gln) amidotransferase complex"/>
    <property type="evidence" value="ECO:0007669"/>
    <property type="project" value="UniProtKB-UniRule"/>
</dbReference>